<evidence type="ECO:0000313" key="3">
    <source>
        <dbReference type="EMBL" id="KAJ1977172.1"/>
    </source>
</evidence>
<sequence length="177" mass="19545">MAIVRASFGLWLALTSTTLVAGTGSKNNSPITPTELGQRQHYPEAGQTAFYVPTHGMVQGNDPTIFQQPNWPEPKDPCSYGYMNIPSNDLDEDQPGSDPDESIEAEPSQLFYEQPPIAWPETQSFGLDASFVENSLLSGPFINHSPAEDGYLRSSLPKQQMDDILVLGKQQRLSFVR</sequence>
<name>A0A9W8B1T8_9FUNG</name>
<gene>
    <name evidence="3" type="ORF">H4R34_003691</name>
</gene>
<feature type="signal peptide" evidence="2">
    <location>
        <begin position="1"/>
        <end position="22"/>
    </location>
</feature>
<evidence type="ECO:0000313" key="4">
    <source>
        <dbReference type="Proteomes" id="UP001151582"/>
    </source>
</evidence>
<dbReference type="AlphaFoldDB" id="A0A9W8B1T8"/>
<reference evidence="3" key="1">
    <citation type="submission" date="2022-07" db="EMBL/GenBank/DDBJ databases">
        <title>Phylogenomic reconstructions and comparative analyses of Kickxellomycotina fungi.</title>
        <authorList>
            <person name="Reynolds N.K."/>
            <person name="Stajich J.E."/>
            <person name="Barry K."/>
            <person name="Grigoriev I.V."/>
            <person name="Crous P."/>
            <person name="Smith M.E."/>
        </authorList>
    </citation>
    <scope>NUCLEOTIDE SEQUENCE</scope>
    <source>
        <strain evidence="3">RSA 567</strain>
    </source>
</reference>
<comment type="caution">
    <text evidence="3">The sequence shown here is derived from an EMBL/GenBank/DDBJ whole genome shotgun (WGS) entry which is preliminary data.</text>
</comment>
<dbReference type="EMBL" id="JANBQB010000369">
    <property type="protein sequence ID" value="KAJ1977172.1"/>
    <property type="molecule type" value="Genomic_DNA"/>
</dbReference>
<organism evidence="3 4">
    <name type="scientific">Dimargaris verticillata</name>
    <dbReference type="NCBI Taxonomy" id="2761393"/>
    <lineage>
        <taxon>Eukaryota</taxon>
        <taxon>Fungi</taxon>
        <taxon>Fungi incertae sedis</taxon>
        <taxon>Zoopagomycota</taxon>
        <taxon>Kickxellomycotina</taxon>
        <taxon>Dimargaritomycetes</taxon>
        <taxon>Dimargaritales</taxon>
        <taxon>Dimargaritaceae</taxon>
        <taxon>Dimargaris</taxon>
    </lineage>
</organism>
<keyword evidence="4" id="KW-1185">Reference proteome</keyword>
<feature type="region of interest" description="Disordered" evidence="1">
    <location>
        <begin position="84"/>
        <end position="103"/>
    </location>
</feature>
<protein>
    <submittedName>
        <fullName evidence="3">Uncharacterized protein</fullName>
    </submittedName>
</protein>
<evidence type="ECO:0000256" key="1">
    <source>
        <dbReference type="SAM" id="MobiDB-lite"/>
    </source>
</evidence>
<keyword evidence="2" id="KW-0732">Signal</keyword>
<accession>A0A9W8B1T8</accession>
<evidence type="ECO:0000256" key="2">
    <source>
        <dbReference type="SAM" id="SignalP"/>
    </source>
</evidence>
<proteinExistence type="predicted"/>
<dbReference type="Proteomes" id="UP001151582">
    <property type="component" value="Unassembled WGS sequence"/>
</dbReference>
<feature type="compositionally biased region" description="Acidic residues" evidence="1">
    <location>
        <begin position="89"/>
        <end position="103"/>
    </location>
</feature>
<feature type="chain" id="PRO_5040956900" evidence="2">
    <location>
        <begin position="23"/>
        <end position="177"/>
    </location>
</feature>